<dbReference type="RefSeq" id="WP_226371007.1">
    <property type="nucleotide sequence ID" value="NZ_JAGIKX010000009.1"/>
</dbReference>
<dbReference type="InterPro" id="IPR027417">
    <property type="entry name" value="P-loop_NTPase"/>
</dbReference>
<feature type="domain" description="Helicase C-terminal" evidence="6">
    <location>
        <begin position="689"/>
        <end position="893"/>
    </location>
</feature>
<dbReference type="PROSITE" id="PS51192">
    <property type="entry name" value="HELICASE_ATP_BIND_1"/>
    <property type="match status" value="1"/>
</dbReference>
<feature type="domain" description="Helicase ATP-binding" evidence="5">
    <location>
        <begin position="258"/>
        <end position="419"/>
    </location>
</feature>
<reference evidence="7 8" key="1">
    <citation type="submission" date="2021-03" db="EMBL/GenBank/DDBJ databases">
        <title>Genomic Encyclopedia of Type Strains, Phase IV (KMG-IV): sequencing the most valuable type-strain genomes for metagenomic binning, comparative biology and taxonomic classification.</title>
        <authorList>
            <person name="Goeker M."/>
        </authorList>
    </citation>
    <scope>NUCLEOTIDE SEQUENCE [LARGE SCALE GENOMIC DNA]</scope>
    <source>
        <strain evidence="7 8">DSM 25790</strain>
    </source>
</reference>
<dbReference type="Pfam" id="PF04851">
    <property type="entry name" value="ResIII"/>
    <property type="match status" value="1"/>
</dbReference>
<accession>A0ABS4S7M1</accession>
<dbReference type="Gene3D" id="3.40.50.300">
    <property type="entry name" value="P-loop containing nucleotide triphosphate hydrolases"/>
    <property type="match status" value="1"/>
</dbReference>
<name>A0ABS4S7M1_9BACI</name>
<keyword evidence="1" id="KW-0547">Nucleotide-binding</keyword>
<evidence type="ECO:0000256" key="1">
    <source>
        <dbReference type="ARBA" id="ARBA00022741"/>
    </source>
</evidence>
<comment type="caution">
    <text evidence="7">The sequence shown here is derived from an EMBL/GenBank/DDBJ whole genome shotgun (WGS) entry which is preliminary data.</text>
</comment>
<keyword evidence="3 7" id="KW-0347">Helicase</keyword>
<evidence type="ECO:0000259" key="6">
    <source>
        <dbReference type="PROSITE" id="PS51194"/>
    </source>
</evidence>
<dbReference type="Proteomes" id="UP001519294">
    <property type="component" value="Unassembled WGS sequence"/>
</dbReference>
<evidence type="ECO:0000313" key="7">
    <source>
        <dbReference type="EMBL" id="MBP2257487.1"/>
    </source>
</evidence>
<dbReference type="PANTHER" id="PTHR45766:SF6">
    <property type="entry name" value="SWI_SNF-RELATED MATRIX-ASSOCIATED ACTIN-DEPENDENT REGULATOR OF CHROMATIN SUBFAMILY A-LIKE PROTEIN 1"/>
    <property type="match status" value="1"/>
</dbReference>
<dbReference type="PROSITE" id="PS51194">
    <property type="entry name" value="HELICASE_CTER"/>
    <property type="match status" value="1"/>
</dbReference>
<dbReference type="InterPro" id="IPR038718">
    <property type="entry name" value="SNF2-like_sf"/>
</dbReference>
<dbReference type="InterPro" id="IPR049730">
    <property type="entry name" value="SNF2/RAD54-like_C"/>
</dbReference>
<dbReference type="InterPro" id="IPR014001">
    <property type="entry name" value="Helicase_ATP-bd"/>
</dbReference>
<dbReference type="CDD" id="cd18793">
    <property type="entry name" value="SF2_C_SNF"/>
    <property type="match status" value="1"/>
</dbReference>
<dbReference type="SMART" id="SM00487">
    <property type="entry name" value="DEXDc"/>
    <property type="match status" value="1"/>
</dbReference>
<dbReference type="EMBL" id="JAGIKX010000009">
    <property type="protein sequence ID" value="MBP2257487.1"/>
    <property type="molecule type" value="Genomic_DNA"/>
</dbReference>
<dbReference type="InterPro" id="IPR006935">
    <property type="entry name" value="Helicase/UvrB_N"/>
</dbReference>
<proteinExistence type="predicted"/>
<keyword evidence="8" id="KW-1185">Reference proteome</keyword>
<dbReference type="PANTHER" id="PTHR45766">
    <property type="entry name" value="DNA ANNEALING HELICASE AND ENDONUCLEASE ZRANB3 FAMILY MEMBER"/>
    <property type="match status" value="1"/>
</dbReference>
<dbReference type="Pfam" id="PF00271">
    <property type="entry name" value="Helicase_C"/>
    <property type="match status" value="1"/>
</dbReference>
<sequence length="1078" mass="125248">MQKLLDNKKMGSIGETIKENIRSNAKLSIMSAYFTIYAFNALKKELSKVDHVKFLFTEPSFTEIPHDNKQNTNQLERERGLSGFEDEAGFRNLLTQSKIAKECAQWIREKVEVKSFKTSVPTMNMINVQNSRHDSFTMFGSSNFRSSTLGFTYSNEPALTTFTDEKTMTEQYIQWFDTYWKDKNQLEDVKEELLNQLEVLYQDHNPEFIYFVTLYHIFRDYLDELDEDTIVKSKTGFHETVVWNKLYKFQRDGVLGAIDKLEKHNGCIIADSVGLGKTFEALAVIKYYELRNDRVLVLAPKKLRENWTIYTLNDKRNILAADRFNYDVLNHTDLSRYNGMSGDINLETINWSNYDLIVIDESHNFRNNDARKDHETRYQRLMNKVIKAGVKTKALMLSATPVNNRMKDLKNQVAFITEGKDDALENVGIHSIETSLRRAQTAFNKWLKLEDEERNTDRLLEMLNSDYFKLLDSLTIARSRKHVEKYYDLKEIGKFPKRLKPINEHAPIDNLYEFPPLEEVNKNINRLNLSAYAPLRYLLPEKRAEYSKKYDTVISNKSVLTQLDRELSLINLMRVNLLKRMESSIYSFGKTIASLLHRIDDLIYKLDHYKEYTDSSLNISDINIEDDEIEDMLIGSKVKVLIQDMDRIKWRQALEDDKTYLEQIILEAAKVQPNRDEKLQYLKRHIANKIQNPINRQNKKIIIFTAFADTANYLYENIADWVQNNLKVHSALVTGSGSNKTTMKGVKTKDLNAVLTHFSPQSKGREALYPDATEETDILIATDCISEGQNLQDCDYLVNYDIHWNPVRIIQRFGRIDRLGSINDKIQLVNFWPNMELDEYINLEARVTGRMALVDISATGEENVIDYKGEKMNDLEYRRKQLEQLQEEVIDLEEMSGGLSITDLTLNDFKMDLVEYMENHREVIEKAPLGLYAIASGGAESESDINPGIIFCLRQINQKAVIQDQSALEPYYLIYIDENERISFSHVKSKQILDLYRKLCLGQNEVFPELINNFEQETDDNSDMEKYQSMLSSAIDFIIGKNEEIGMASLFSIGESSLSYDTTQRVEDFELVSYLIVK</sequence>
<dbReference type="Gene3D" id="3.40.50.10810">
    <property type="entry name" value="Tandem AAA-ATPase domain"/>
    <property type="match status" value="1"/>
</dbReference>
<dbReference type="GO" id="GO:0004386">
    <property type="term" value="F:helicase activity"/>
    <property type="evidence" value="ECO:0007669"/>
    <property type="project" value="UniProtKB-KW"/>
</dbReference>
<organism evidence="7 8">
    <name type="scientific">Virgibacillus alimentarius</name>
    <dbReference type="NCBI Taxonomy" id="698769"/>
    <lineage>
        <taxon>Bacteria</taxon>
        <taxon>Bacillati</taxon>
        <taxon>Bacillota</taxon>
        <taxon>Bacilli</taxon>
        <taxon>Bacillales</taxon>
        <taxon>Bacillaceae</taxon>
        <taxon>Virgibacillus</taxon>
    </lineage>
</organism>
<dbReference type="InterPro" id="IPR057342">
    <property type="entry name" value="DEXDc_RapA"/>
</dbReference>
<evidence type="ECO:0000256" key="2">
    <source>
        <dbReference type="ARBA" id="ARBA00022801"/>
    </source>
</evidence>
<dbReference type="SUPFAM" id="SSF52540">
    <property type="entry name" value="P-loop containing nucleoside triphosphate hydrolases"/>
    <property type="match status" value="2"/>
</dbReference>
<evidence type="ECO:0000256" key="4">
    <source>
        <dbReference type="ARBA" id="ARBA00022840"/>
    </source>
</evidence>
<dbReference type="CDD" id="cd18011">
    <property type="entry name" value="DEXDc_RapA"/>
    <property type="match status" value="1"/>
</dbReference>
<keyword evidence="4" id="KW-0067">ATP-binding</keyword>
<dbReference type="SMART" id="SM00490">
    <property type="entry name" value="HELICc"/>
    <property type="match status" value="1"/>
</dbReference>
<protein>
    <submittedName>
        <fullName evidence="7">SNF2 family DNA or RNA helicase</fullName>
    </submittedName>
</protein>
<gene>
    <name evidence="7" type="ORF">J2Z81_001435</name>
</gene>
<evidence type="ECO:0000313" key="8">
    <source>
        <dbReference type="Proteomes" id="UP001519294"/>
    </source>
</evidence>
<dbReference type="CDD" id="cd10311">
    <property type="entry name" value="PLDc_N_DEXD_c"/>
    <property type="match status" value="1"/>
</dbReference>
<keyword evidence="2" id="KW-0378">Hydrolase</keyword>
<evidence type="ECO:0000256" key="3">
    <source>
        <dbReference type="ARBA" id="ARBA00022806"/>
    </source>
</evidence>
<dbReference type="InterPro" id="IPR001650">
    <property type="entry name" value="Helicase_C-like"/>
</dbReference>
<evidence type="ECO:0000259" key="5">
    <source>
        <dbReference type="PROSITE" id="PS51192"/>
    </source>
</evidence>